<dbReference type="InterPro" id="IPR023635">
    <property type="entry name" value="Peptide_deformylase"/>
</dbReference>
<protein>
    <recommendedName>
        <fullName evidence="2">Peptide deformylase</fullName>
        <shortName evidence="2">PDF</shortName>
        <ecNumber evidence="2">3.5.1.88</ecNumber>
    </recommendedName>
    <alternativeName>
        <fullName evidence="2">Polypeptide deformylase</fullName>
    </alternativeName>
</protein>
<evidence type="ECO:0000313" key="4">
    <source>
        <dbReference type="Proteomes" id="UP000290057"/>
    </source>
</evidence>
<gene>
    <name evidence="2 3" type="primary">def</name>
    <name evidence="3" type="ORF">EKJ_11390</name>
</gene>
<feature type="binding site" evidence="2">
    <location>
        <position position="157"/>
    </location>
    <ligand>
        <name>Fe cation</name>
        <dbReference type="ChEBI" id="CHEBI:24875"/>
    </ligand>
</feature>
<dbReference type="CDD" id="cd00487">
    <property type="entry name" value="Pep_deformylase"/>
    <property type="match status" value="1"/>
</dbReference>
<dbReference type="Pfam" id="PF01327">
    <property type="entry name" value="Pep_deformylase"/>
    <property type="match status" value="1"/>
</dbReference>
<keyword evidence="2" id="KW-0479">Metal-binding</keyword>
<name>A0A222EWA3_9SPHN</name>
<evidence type="ECO:0000313" key="3">
    <source>
        <dbReference type="EMBL" id="BBI20292.1"/>
    </source>
</evidence>
<dbReference type="AlphaFoldDB" id="A0A222EWA3"/>
<feature type="active site" evidence="2">
    <location>
        <position position="158"/>
    </location>
</feature>
<dbReference type="PIRSF" id="PIRSF004749">
    <property type="entry name" value="Pep_def"/>
    <property type="match status" value="1"/>
</dbReference>
<proteinExistence type="inferred from homology"/>
<dbReference type="PANTHER" id="PTHR10458">
    <property type="entry name" value="PEPTIDE DEFORMYLASE"/>
    <property type="match status" value="1"/>
</dbReference>
<dbReference type="InterPro" id="IPR036821">
    <property type="entry name" value="Peptide_deformylase_sf"/>
</dbReference>
<dbReference type="NCBIfam" id="TIGR00079">
    <property type="entry name" value="pept_deformyl"/>
    <property type="match status" value="1"/>
</dbReference>
<dbReference type="Gene3D" id="3.90.45.10">
    <property type="entry name" value="Peptide deformylase"/>
    <property type="match status" value="1"/>
</dbReference>
<comment type="cofactor">
    <cofactor evidence="2">
        <name>Fe(2+)</name>
        <dbReference type="ChEBI" id="CHEBI:29033"/>
    </cofactor>
    <text evidence="2">Binds 1 Fe(2+) ion.</text>
</comment>
<keyword evidence="2" id="KW-0378">Hydrolase</keyword>
<dbReference type="PANTHER" id="PTHR10458:SF22">
    <property type="entry name" value="PEPTIDE DEFORMYLASE"/>
    <property type="match status" value="1"/>
</dbReference>
<organism evidence="3 4">
    <name type="scientific">Qipengyuania flava</name>
    <dbReference type="NCBI Taxonomy" id="192812"/>
    <lineage>
        <taxon>Bacteria</taxon>
        <taxon>Pseudomonadati</taxon>
        <taxon>Pseudomonadota</taxon>
        <taxon>Alphaproteobacteria</taxon>
        <taxon>Sphingomonadales</taxon>
        <taxon>Erythrobacteraceae</taxon>
        <taxon>Qipengyuania</taxon>
    </lineage>
</organism>
<comment type="catalytic activity">
    <reaction evidence="2">
        <text>N-terminal N-formyl-L-methionyl-[peptide] + H2O = N-terminal L-methionyl-[peptide] + formate</text>
        <dbReference type="Rhea" id="RHEA:24420"/>
        <dbReference type="Rhea" id="RHEA-COMP:10639"/>
        <dbReference type="Rhea" id="RHEA-COMP:10640"/>
        <dbReference type="ChEBI" id="CHEBI:15377"/>
        <dbReference type="ChEBI" id="CHEBI:15740"/>
        <dbReference type="ChEBI" id="CHEBI:49298"/>
        <dbReference type="ChEBI" id="CHEBI:64731"/>
        <dbReference type="EC" id="3.5.1.88"/>
    </reaction>
</comment>
<dbReference type="GO" id="GO:0046872">
    <property type="term" value="F:metal ion binding"/>
    <property type="evidence" value="ECO:0007669"/>
    <property type="project" value="UniProtKB-KW"/>
</dbReference>
<feature type="binding site" evidence="2">
    <location>
        <position position="115"/>
    </location>
    <ligand>
        <name>Fe cation</name>
        <dbReference type="ChEBI" id="CHEBI:24875"/>
    </ligand>
</feature>
<comment type="similarity">
    <text evidence="1 2">Belongs to the polypeptide deformylase family.</text>
</comment>
<dbReference type="NCBIfam" id="NF001159">
    <property type="entry name" value="PRK00150.1-3"/>
    <property type="match status" value="1"/>
</dbReference>
<comment type="function">
    <text evidence="2">Removes the formyl group from the N-terminal Met of newly synthesized proteins. Requires at least a dipeptide for an efficient rate of reaction. N-terminal L-methionine is a prerequisite for activity but the enzyme has broad specificity at other positions.</text>
</comment>
<keyword evidence="2" id="KW-0648">Protein biosynthesis</keyword>
<feature type="binding site" evidence="2">
    <location>
        <position position="161"/>
    </location>
    <ligand>
        <name>Fe cation</name>
        <dbReference type="ChEBI" id="CHEBI:24875"/>
    </ligand>
</feature>
<dbReference type="RefSeq" id="WP_067499761.1">
    <property type="nucleotide sequence ID" value="NZ_AP019389.1"/>
</dbReference>
<dbReference type="HAMAP" id="MF_00163">
    <property type="entry name" value="Pep_deformylase"/>
    <property type="match status" value="1"/>
</dbReference>
<dbReference type="Proteomes" id="UP000290057">
    <property type="component" value="Chromosome"/>
</dbReference>
<dbReference type="SUPFAM" id="SSF56420">
    <property type="entry name" value="Peptide deformylase"/>
    <property type="match status" value="1"/>
</dbReference>
<evidence type="ECO:0000256" key="1">
    <source>
        <dbReference type="ARBA" id="ARBA00010759"/>
    </source>
</evidence>
<evidence type="ECO:0000256" key="2">
    <source>
        <dbReference type="HAMAP-Rule" id="MF_00163"/>
    </source>
</evidence>
<dbReference type="GO" id="GO:0006412">
    <property type="term" value="P:translation"/>
    <property type="evidence" value="ECO:0007669"/>
    <property type="project" value="UniProtKB-UniRule"/>
</dbReference>
<dbReference type="EMBL" id="AP019389">
    <property type="protein sequence ID" value="BBI20292.1"/>
    <property type="molecule type" value="Genomic_DNA"/>
</dbReference>
<sequence>MAIREILEVPDPRLKTVSTKVEPDEFNDELNELVSDMFETMYAAPGIGLAAIQVGVPKRVLVIDLQPEDEDAEPEPCNHDGHEHVHYPTKKEPRVFINPEILDPAEDLASYQEGCLSVPDVFADVDRPATCRVRYQDLEGETHEEDMEGLMATCIQHEMDHLEGILFIDHLSRLKRNMVLKKLKKLREAA</sequence>
<reference evidence="3 4" key="1">
    <citation type="submission" date="2019-01" db="EMBL/GenBank/DDBJ databases">
        <title>Complete genome sequence of Erythrobacter flavus KJ5.</title>
        <authorList>
            <person name="Kanesaki Y."/>
            <person name="Brotosudarmo T."/>
            <person name="Moriuchi R."/>
            <person name="Awai K."/>
        </authorList>
    </citation>
    <scope>NUCLEOTIDE SEQUENCE [LARGE SCALE GENOMIC DNA]</scope>
    <source>
        <strain evidence="3 4">KJ5</strain>
    </source>
</reference>
<dbReference type="EC" id="3.5.1.88" evidence="2"/>
<dbReference type="PRINTS" id="PR01576">
    <property type="entry name" value="PDEFORMYLASE"/>
</dbReference>
<keyword evidence="4" id="KW-1185">Reference proteome</keyword>
<dbReference type="GO" id="GO:0042586">
    <property type="term" value="F:peptide deformylase activity"/>
    <property type="evidence" value="ECO:0007669"/>
    <property type="project" value="UniProtKB-UniRule"/>
</dbReference>
<accession>A0A222EWA3</accession>
<keyword evidence="2" id="KW-0408">Iron</keyword>